<feature type="compositionally biased region" description="Gly residues" evidence="1">
    <location>
        <begin position="227"/>
        <end position="244"/>
    </location>
</feature>
<sequence>MASWYKDLLSNASTNISKLQRTYFGGESDGDTDDDTHVCRVLRAYYAEKGPQQPLPAWLPPDPRAPPPQQAVYAAGGGAGGAGQGRYGGLGQQGAAGGGGGLSSLWGDGGGGGGGGGGNNAAGQGRAQFASSRNPFASGGDAGQRPGMGGQRAGSYQTAGAGGLMRSAREPACPREGGSAQEKLKQRLWSGARTTSPSSGGPFQPPGTAAAKGPPPAQPSGNRWGWGNQGGSGGGGDSGGYGGRGSERPVMSTNALWSDGGYDNNSGGGSGGRGPAGGRSYGLPSNPRGGLPSGPRPR</sequence>
<organism evidence="3 4">
    <name type="scientific">Chaetomium globosum (strain ATCC 6205 / CBS 148.51 / DSM 1962 / NBRC 6347 / NRRL 1970)</name>
    <name type="common">Soil fungus</name>
    <dbReference type="NCBI Taxonomy" id="306901"/>
    <lineage>
        <taxon>Eukaryota</taxon>
        <taxon>Fungi</taxon>
        <taxon>Dikarya</taxon>
        <taxon>Ascomycota</taxon>
        <taxon>Pezizomycotina</taxon>
        <taxon>Sordariomycetes</taxon>
        <taxon>Sordariomycetidae</taxon>
        <taxon>Sordariales</taxon>
        <taxon>Chaetomiaceae</taxon>
        <taxon>Chaetomium</taxon>
    </lineage>
</organism>
<feature type="compositionally biased region" description="Gly residues" evidence="1">
    <location>
        <begin position="75"/>
        <end position="120"/>
    </location>
</feature>
<name>Q2GXV1_CHAGB</name>
<reference evidence="4" key="1">
    <citation type="journal article" date="2015" name="Genome Announc.">
        <title>Draft genome sequence of the cellulolytic fungus Chaetomium globosum.</title>
        <authorList>
            <person name="Cuomo C.A."/>
            <person name="Untereiner W.A."/>
            <person name="Ma L.-J."/>
            <person name="Grabherr M."/>
            <person name="Birren B.W."/>
        </authorList>
    </citation>
    <scope>NUCLEOTIDE SEQUENCE [LARGE SCALE GENOMIC DNA]</scope>
    <source>
        <strain evidence="4">ATCC 6205 / CBS 148.51 / DSM 1962 / NBRC 6347 / NRRL 1970</strain>
    </source>
</reference>
<dbReference type="EMBL" id="CH408033">
    <property type="protein sequence ID" value="EAQ85950.1"/>
    <property type="molecule type" value="Genomic_DNA"/>
</dbReference>
<dbReference type="InterPro" id="IPR028095">
    <property type="entry name" value="Mso1_N_dom"/>
</dbReference>
<dbReference type="OMA" id="GRPFPSW"/>
<keyword evidence="4" id="KW-1185">Reference proteome</keyword>
<evidence type="ECO:0000313" key="3">
    <source>
        <dbReference type="EMBL" id="EAQ85950.1"/>
    </source>
</evidence>
<feature type="region of interest" description="Disordered" evidence="1">
    <location>
        <begin position="50"/>
        <end position="298"/>
    </location>
</feature>
<feature type="domain" description="Mso1 N-terminal" evidence="2">
    <location>
        <begin position="18"/>
        <end position="59"/>
    </location>
</feature>
<protein>
    <recommendedName>
        <fullName evidence="2">Mso1 N-terminal domain-containing protein</fullName>
    </recommendedName>
</protein>
<dbReference type="HOGENOM" id="CLU_061436_1_0_1"/>
<accession>Q2GXV1</accession>
<feature type="compositionally biased region" description="Low complexity" evidence="1">
    <location>
        <begin position="281"/>
        <end position="290"/>
    </location>
</feature>
<dbReference type="VEuPathDB" id="FungiDB:CHGG_07203"/>
<feature type="compositionally biased region" description="Low complexity" evidence="1">
    <location>
        <begin position="194"/>
        <end position="212"/>
    </location>
</feature>
<dbReference type="GeneID" id="4393675"/>
<feature type="compositionally biased region" description="Gly residues" evidence="1">
    <location>
        <begin position="266"/>
        <end position="280"/>
    </location>
</feature>
<proteinExistence type="predicted"/>
<gene>
    <name evidence="3" type="ORF">CHGG_07203</name>
</gene>
<dbReference type="eggNOG" id="ENOG502S4EA">
    <property type="taxonomic scope" value="Eukaryota"/>
</dbReference>
<evidence type="ECO:0000259" key="2">
    <source>
        <dbReference type="Pfam" id="PF14475"/>
    </source>
</evidence>
<feature type="compositionally biased region" description="Gly residues" evidence="1">
    <location>
        <begin position="140"/>
        <end position="152"/>
    </location>
</feature>
<dbReference type="OrthoDB" id="2683368at2759"/>
<evidence type="ECO:0000313" key="4">
    <source>
        <dbReference type="Proteomes" id="UP000001056"/>
    </source>
</evidence>
<dbReference type="InParanoid" id="Q2GXV1"/>
<dbReference type="Proteomes" id="UP000001056">
    <property type="component" value="Unassembled WGS sequence"/>
</dbReference>
<dbReference type="RefSeq" id="XP_001224859.1">
    <property type="nucleotide sequence ID" value="XM_001224858.1"/>
</dbReference>
<feature type="compositionally biased region" description="Pro residues" evidence="1">
    <location>
        <begin position="53"/>
        <end position="69"/>
    </location>
</feature>
<dbReference type="AlphaFoldDB" id="Q2GXV1"/>
<evidence type="ECO:0000256" key="1">
    <source>
        <dbReference type="SAM" id="MobiDB-lite"/>
    </source>
</evidence>
<dbReference type="Pfam" id="PF14475">
    <property type="entry name" value="Mso1_Sec1_bdg"/>
    <property type="match status" value="1"/>
</dbReference>